<keyword evidence="4" id="KW-0249">Electron transport</keyword>
<dbReference type="GO" id="GO:0020037">
    <property type="term" value="F:heme binding"/>
    <property type="evidence" value="ECO:0007669"/>
    <property type="project" value="InterPro"/>
</dbReference>
<feature type="binding site" description="covalent" evidence="7">
    <location>
        <position position="144"/>
    </location>
    <ligand>
        <name>heme c</name>
        <dbReference type="ChEBI" id="CHEBI:61717"/>
    </ligand>
</feature>
<evidence type="ECO:0000256" key="7">
    <source>
        <dbReference type="PIRSR" id="PIRSR000027-2"/>
    </source>
</evidence>
<keyword evidence="5 6" id="KW-0408">Iron</keyword>
<organism evidence="9 10">
    <name type="scientific">Sphingomonas changnyeongensis</name>
    <dbReference type="NCBI Taxonomy" id="2698679"/>
    <lineage>
        <taxon>Bacteria</taxon>
        <taxon>Pseudomonadati</taxon>
        <taxon>Pseudomonadota</taxon>
        <taxon>Alphaproteobacteria</taxon>
        <taxon>Sphingomonadales</taxon>
        <taxon>Sphingomonadaceae</taxon>
        <taxon>Sphingomonas</taxon>
    </lineage>
</organism>
<dbReference type="GO" id="GO:0022900">
    <property type="term" value="P:electron transport chain"/>
    <property type="evidence" value="ECO:0007669"/>
    <property type="project" value="InterPro"/>
</dbReference>
<evidence type="ECO:0000256" key="2">
    <source>
        <dbReference type="ARBA" id="ARBA00022617"/>
    </source>
</evidence>
<feature type="binding site" description="axial binding residue" evidence="6">
    <location>
        <position position="145"/>
    </location>
    <ligand>
        <name>heme c</name>
        <dbReference type="ChEBI" id="CHEBI:61717"/>
    </ligand>
    <ligandPart>
        <name>Fe</name>
        <dbReference type="ChEBI" id="CHEBI:18248"/>
    </ligandPart>
</feature>
<evidence type="ECO:0000256" key="1">
    <source>
        <dbReference type="ARBA" id="ARBA00022448"/>
    </source>
</evidence>
<name>A0A7Z2S4E1_9SPHN</name>
<evidence type="ECO:0000256" key="6">
    <source>
        <dbReference type="PIRSR" id="PIRSR000027-1"/>
    </source>
</evidence>
<evidence type="ECO:0000256" key="4">
    <source>
        <dbReference type="ARBA" id="ARBA00022982"/>
    </source>
</evidence>
<keyword evidence="3 6" id="KW-0479">Metal-binding</keyword>
<dbReference type="Pfam" id="PF01322">
    <property type="entry name" value="Cytochrom_C_2"/>
    <property type="match status" value="1"/>
</dbReference>
<evidence type="ECO:0000313" key="9">
    <source>
        <dbReference type="EMBL" id="QHL89970.1"/>
    </source>
</evidence>
<dbReference type="EMBL" id="CP047895">
    <property type="protein sequence ID" value="QHL89970.1"/>
    <property type="molecule type" value="Genomic_DNA"/>
</dbReference>
<evidence type="ECO:0000313" key="10">
    <source>
        <dbReference type="Proteomes" id="UP000464468"/>
    </source>
</evidence>
<dbReference type="InterPro" id="IPR015984">
    <property type="entry name" value="Cyt_c_prime_subgr"/>
</dbReference>
<dbReference type="AlphaFoldDB" id="A0A7Z2S4E1"/>
<dbReference type="RefSeq" id="WP_160591704.1">
    <property type="nucleotide sequence ID" value="NZ_CP047895.1"/>
</dbReference>
<proteinExistence type="predicted"/>
<feature type="binding site" description="covalent" evidence="7">
    <location>
        <position position="141"/>
    </location>
    <ligand>
        <name>heme c</name>
        <dbReference type="ChEBI" id="CHEBI:61717"/>
    </ligand>
</feature>
<keyword evidence="8" id="KW-0732">Signal</keyword>
<dbReference type="PIRSF" id="PIRSF000027">
    <property type="entry name" value="Cytc_c_prime"/>
    <property type="match status" value="1"/>
</dbReference>
<dbReference type="PROSITE" id="PS51009">
    <property type="entry name" value="CYTCII"/>
    <property type="match status" value="1"/>
</dbReference>
<sequence length="154" mass="15038">MRIGVLLGVGGGLAGLCAGALAAAAPAGDGTGQALTARRAGFRMSAVTFGALRAMGESGDISRAAFPASGLALWAKALPGSFPAGSDGAGSDALPLIWSDQAGFAAAAAAYQTATARLESAAKAGDVAGFRAALAETGKACGSCHDRYRKPQPK</sequence>
<reference evidence="9 10" key="1">
    <citation type="submission" date="2020-01" db="EMBL/GenBank/DDBJ databases">
        <title>Sphingomonas sp. C33 whole genome sequece.</title>
        <authorList>
            <person name="Park C."/>
        </authorList>
    </citation>
    <scope>NUCLEOTIDE SEQUENCE [LARGE SCALE GENOMIC DNA]</scope>
    <source>
        <strain evidence="9 10">C33</strain>
    </source>
</reference>
<keyword evidence="2 7" id="KW-0349">Heme</keyword>
<feature type="chain" id="PRO_5031402762" evidence="8">
    <location>
        <begin position="23"/>
        <end position="154"/>
    </location>
</feature>
<dbReference type="GO" id="GO:0005506">
    <property type="term" value="F:iron ion binding"/>
    <property type="evidence" value="ECO:0007669"/>
    <property type="project" value="InterPro"/>
</dbReference>
<evidence type="ECO:0000256" key="5">
    <source>
        <dbReference type="ARBA" id="ARBA00023004"/>
    </source>
</evidence>
<dbReference type="Proteomes" id="UP000464468">
    <property type="component" value="Chromosome"/>
</dbReference>
<comment type="PTM">
    <text evidence="7">Binds 1 heme group per subunit.</text>
</comment>
<feature type="signal peptide" evidence="8">
    <location>
        <begin position="1"/>
        <end position="22"/>
    </location>
</feature>
<dbReference type="GO" id="GO:0009055">
    <property type="term" value="F:electron transfer activity"/>
    <property type="evidence" value="ECO:0007669"/>
    <property type="project" value="InterPro"/>
</dbReference>
<dbReference type="InterPro" id="IPR002321">
    <property type="entry name" value="Cyt_c_II"/>
</dbReference>
<dbReference type="KEGG" id="schy:GVO57_02920"/>
<dbReference type="Gene3D" id="1.20.120.10">
    <property type="entry name" value="Cytochrome c/b562"/>
    <property type="match status" value="1"/>
</dbReference>
<accession>A0A7Z2S4E1</accession>
<keyword evidence="1" id="KW-0813">Transport</keyword>
<dbReference type="InterPro" id="IPR012127">
    <property type="entry name" value="Cyt_c_prime"/>
</dbReference>
<keyword evidence="10" id="KW-1185">Reference proteome</keyword>
<gene>
    <name evidence="9" type="ORF">GVO57_02920</name>
</gene>
<dbReference type="PRINTS" id="PR00608">
    <property type="entry name" value="CYTCHROMECII"/>
</dbReference>
<dbReference type="InterPro" id="IPR010980">
    <property type="entry name" value="Cyt_c/b562"/>
</dbReference>
<protein>
    <submittedName>
        <fullName evidence="9">Cytochrome c</fullName>
    </submittedName>
</protein>
<evidence type="ECO:0000256" key="8">
    <source>
        <dbReference type="SAM" id="SignalP"/>
    </source>
</evidence>
<dbReference type="SUPFAM" id="SSF47175">
    <property type="entry name" value="Cytochromes"/>
    <property type="match status" value="1"/>
</dbReference>
<dbReference type="GO" id="GO:0042597">
    <property type="term" value="C:periplasmic space"/>
    <property type="evidence" value="ECO:0007669"/>
    <property type="project" value="InterPro"/>
</dbReference>
<evidence type="ECO:0000256" key="3">
    <source>
        <dbReference type="ARBA" id="ARBA00022723"/>
    </source>
</evidence>